<sequence>MMRAKKSLNWGNFLQLLKVFASNNEKIAKVILEKAPKYASYTSPNIQKEILHVFPMKVKKAIREEKKKKMQIMISHEVVFIHHFFTELISIVNIIGASCKRNDELKRAQAADIEYMISIDELESGRRLNQIGTLQRPVNTWWSSHFISVSNLIKMFSTTSLQSKSQDILHVMHLVSSTKALIQKIRGDGWTTLLDQVKLFCEASKIDILEMNAHYVVRQGRAQHQEDNFTIAEHYRVNLFYAVIDCQLQELSSRFNEHEHYEYSIVQHLEFKSLLTISNLSQWLVSTRKATIFPLVYRIILLVLTLPVSTATTERSFLVMRIVKTRLHNKIEDEFLTDSLI</sequence>
<evidence type="ECO:0000313" key="3">
    <source>
        <dbReference type="EMBL" id="KDO77039.1"/>
    </source>
</evidence>
<dbReference type="InterPro" id="IPR025398">
    <property type="entry name" value="DUF4371"/>
</dbReference>
<feature type="domain" description="HAT C-terminal dimerisation" evidence="1">
    <location>
        <begin position="270"/>
        <end position="336"/>
    </location>
</feature>
<evidence type="ECO:0000259" key="2">
    <source>
        <dbReference type="Pfam" id="PF14291"/>
    </source>
</evidence>
<feature type="non-terminal residue" evidence="3">
    <location>
        <position position="341"/>
    </location>
</feature>
<evidence type="ECO:0008006" key="5">
    <source>
        <dbReference type="Google" id="ProtNLM"/>
    </source>
</evidence>
<keyword evidence="4" id="KW-1185">Reference proteome</keyword>
<dbReference type="EMBL" id="KK784880">
    <property type="protein sequence ID" value="KDO77039.1"/>
    <property type="molecule type" value="Genomic_DNA"/>
</dbReference>
<dbReference type="PANTHER" id="PTHR11697:SF231">
    <property type="entry name" value="TTF-TYPE DOMAIN-CONTAINING PROTEIN"/>
    <property type="match status" value="1"/>
</dbReference>
<dbReference type="InterPro" id="IPR055298">
    <property type="entry name" value="AtLOH3-like"/>
</dbReference>
<dbReference type="SUPFAM" id="SSF53098">
    <property type="entry name" value="Ribonuclease H-like"/>
    <property type="match status" value="1"/>
</dbReference>
<dbReference type="PANTHER" id="PTHR11697">
    <property type="entry name" value="GENERAL TRANSCRIPTION FACTOR 2-RELATED ZINC FINGER PROTEIN"/>
    <property type="match status" value="1"/>
</dbReference>
<dbReference type="STRING" id="2711.A0A067GBR6"/>
<dbReference type="Pfam" id="PF05699">
    <property type="entry name" value="Dimer_Tnp_hAT"/>
    <property type="match status" value="1"/>
</dbReference>
<dbReference type="GO" id="GO:0046983">
    <property type="term" value="F:protein dimerization activity"/>
    <property type="evidence" value="ECO:0007669"/>
    <property type="project" value="InterPro"/>
</dbReference>
<dbReference type="Proteomes" id="UP000027120">
    <property type="component" value="Unassembled WGS sequence"/>
</dbReference>
<accession>A0A067GBR6</accession>
<name>A0A067GBR6_CITSI</name>
<evidence type="ECO:0000259" key="1">
    <source>
        <dbReference type="Pfam" id="PF05699"/>
    </source>
</evidence>
<organism evidence="3 4">
    <name type="scientific">Citrus sinensis</name>
    <name type="common">Sweet orange</name>
    <name type="synonym">Citrus aurantium var. sinensis</name>
    <dbReference type="NCBI Taxonomy" id="2711"/>
    <lineage>
        <taxon>Eukaryota</taxon>
        <taxon>Viridiplantae</taxon>
        <taxon>Streptophyta</taxon>
        <taxon>Embryophyta</taxon>
        <taxon>Tracheophyta</taxon>
        <taxon>Spermatophyta</taxon>
        <taxon>Magnoliopsida</taxon>
        <taxon>eudicotyledons</taxon>
        <taxon>Gunneridae</taxon>
        <taxon>Pentapetalae</taxon>
        <taxon>rosids</taxon>
        <taxon>malvids</taxon>
        <taxon>Sapindales</taxon>
        <taxon>Rutaceae</taxon>
        <taxon>Aurantioideae</taxon>
        <taxon>Citrus</taxon>
    </lineage>
</organism>
<dbReference type="AlphaFoldDB" id="A0A067GBR6"/>
<gene>
    <name evidence="3" type="ORF">CISIN_1g035805mg</name>
</gene>
<feature type="domain" description="DUF4371" evidence="2">
    <location>
        <begin position="5"/>
        <end position="70"/>
    </location>
</feature>
<dbReference type="Pfam" id="PF14291">
    <property type="entry name" value="DUF4371"/>
    <property type="match status" value="1"/>
</dbReference>
<evidence type="ECO:0000313" key="4">
    <source>
        <dbReference type="Proteomes" id="UP000027120"/>
    </source>
</evidence>
<protein>
    <recommendedName>
        <fullName evidence="5">HAT C-terminal dimerisation domain-containing protein</fullName>
    </recommendedName>
</protein>
<dbReference type="InterPro" id="IPR008906">
    <property type="entry name" value="HATC_C_dom"/>
</dbReference>
<reference evidence="3 4" key="1">
    <citation type="submission" date="2014-04" db="EMBL/GenBank/DDBJ databases">
        <authorList>
            <consortium name="International Citrus Genome Consortium"/>
            <person name="Gmitter F."/>
            <person name="Chen C."/>
            <person name="Farmerie W."/>
            <person name="Harkins T."/>
            <person name="Desany B."/>
            <person name="Mohiuddin M."/>
            <person name="Kodira C."/>
            <person name="Borodovsky M."/>
            <person name="Lomsadze A."/>
            <person name="Burns P."/>
            <person name="Jenkins J."/>
            <person name="Prochnik S."/>
            <person name="Shu S."/>
            <person name="Chapman J."/>
            <person name="Pitluck S."/>
            <person name="Schmutz J."/>
            <person name="Rokhsar D."/>
        </authorList>
    </citation>
    <scope>NUCLEOTIDE SEQUENCE</scope>
</reference>
<dbReference type="InterPro" id="IPR012337">
    <property type="entry name" value="RNaseH-like_sf"/>
</dbReference>
<proteinExistence type="predicted"/>